<protein>
    <recommendedName>
        <fullName evidence="6">Esterase</fullName>
    </recommendedName>
</protein>
<dbReference type="NCBIfam" id="TIGR01840">
    <property type="entry name" value="esterase_phb"/>
    <property type="match status" value="1"/>
</dbReference>
<proteinExistence type="predicted"/>
<dbReference type="SUPFAM" id="SSF53474">
    <property type="entry name" value="alpha/beta-Hydrolases"/>
    <property type="match status" value="1"/>
</dbReference>
<dbReference type="Gene3D" id="3.40.50.1820">
    <property type="entry name" value="alpha/beta hydrolase"/>
    <property type="match status" value="1"/>
</dbReference>
<dbReference type="InterPro" id="IPR029058">
    <property type="entry name" value="AB_hydrolase_fold"/>
</dbReference>
<dbReference type="EMBL" id="CP019948">
    <property type="protein sequence ID" value="ARN80066.1"/>
    <property type="molecule type" value="Genomic_DNA"/>
</dbReference>
<reference evidence="4 5" key="1">
    <citation type="submission" date="2017-02" db="EMBL/GenBank/DDBJ databases">
        <authorList>
            <person name="Peterson S.W."/>
        </authorList>
    </citation>
    <scope>NUCLEOTIDE SEQUENCE [LARGE SCALE GENOMIC DNA]</scope>
    <source>
        <strain evidence="4 5">S285</strain>
    </source>
</reference>
<accession>A0A1W6MR93</accession>
<evidence type="ECO:0000313" key="5">
    <source>
        <dbReference type="Proteomes" id="UP000193978"/>
    </source>
</evidence>
<keyword evidence="1" id="KW-0732">Signal</keyword>
<dbReference type="PANTHER" id="PTHR43037">
    <property type="entry name" value="UNNAMED PRODUCT-RELATED"/>
    <property type="match status" value="1"/>
</dbReference>
<evidence type="ECO:0000256" key="2">
    <source>
        <dbReference type="ARBA" id="ARBA00022801"/>
    </source>
</evidence>
<evidence type="ECO:0008006" key="6">
    <source>
        <dbReference type="Google" id="ProtNLM"/>
    </source>
</evidence>
<dbReference type="InterPro" id="IPR050955">
    <property type="entry name" value="Plant_Biomass_Hydrol_Est"/>
</dbReference>
<feature type="region of interest" description="Disordered" evidence="3">
    <location>
        <begin position="32"/>
        <end position="74"/>
    </location>
</feature>
<dbReference type="Pfam" id="PF10503">
    <property type="entry name" value="Esterase_PHB"/>
    <property type="match status" value="1"/>
</dbReference>
<dbReference type="KEGG" id="mbry:B1812_02060"/>
<dbReference type="GO" id="GO:0016787">
    <property type="term" value="F:hydrolase activity"/>
    <property type="evidence" value="ECO:0007669"/>
    <property type="project" value="UniProtKB-KW"/>
</dbReference>
<dbReference type="OrthoDB" id="9767239at2"/>
<dbReference type="PANTHER" id="PTHR43037:SF1">
    <property type="entry name" value="BLL1128 PROTEIN"/>
    <property type="match status" value="1"/>
</dbReference>
<evidence type="ECO:0000313" key="4">
    <source>
        <dbReference type="EMBL" id="ARN80066.1"/>
    </source>
</evidence>
<dbReference type="Proteomes" id="UP000193978">
    <property type="component" value="Chromosome"/>
</dbReference>
<dbReference type="RefSeq" id="WP_085770121.1">
    <property type="nucleotide sequence ID" value="NZ_AP027149.1"/>
</dbReference>
<dbReference type="InterPro" id="IPR010126">
    <property type="entry name" value="Esterase_phb"/>
</dbReference>
<keyword evidence="2" id="KW-0378">Hydrolase</keyword>
<dbReference type="GO" id="GO:0005576">
    <property type="term" value="C:extracellular region"/>
    <property type="evidence" value="ECO:0007669"/>
    <property type="project" value="InterPro"/>
</dbReference>
<organism evidence="4 5">
    <name type="scientific">Methylocystis bryophila</name>
    <dbReference type="NCBI Taxonomy" id="655015"/>
    <lineage>
        <taxon>Bacteria</taxon>
        <taxon>Pseudomonadati</taxon>
        <taxon>Pseudomonadota</taxon>
        <taxon>Alphaproteobacteria</taxon>
        <taxon>Hyphomicrobiales</taxon>
        <taxon>Methylocystaceae</taxon>
        <taxon>Methylocystis</taxon>
    </lineage>
</organism>
<evidence type="ECO:0000256" key="1">
    <source>
        <dbReference type="ARBA" id="ARBA00022729"/>
    </source>
</evidence>
<dbReference type="AlphaFoldDB" id="A0A1W6MR93"/>
<evidence type="ECO:0000256" key="3">
    <source>
        <dbReference type="SAM" id="MobiDB-lite"/>
    </source>
</evidence>
<feature type="compositionally biased region" description="Low complexity" evidence="3">
    <location>
        <begin position="34"/>
        <end position="48"/>
    </location>
</feature>
<sequence>MKSIIPAMREATKLTLARDLVGATRILQQALNGSAPTEPAPAASASPPHLLEGAAPAARPKESADPARGARARKPLGEALDLLRTFKPPRVDLGGLPLARHPQPPVPNGAAYLTRSFSCAAGSRDYKLYAPSSLRENSPLVVMLHGCTQNADDFAVGTRMNQLAEEAGFIVLYPEQSRSANSSTCWNWFHRAHQSRGVGEPGIIASLTQSVVEEFGADPNRVFVAGLSAGGAMAVVLGETYPELYAAVGVHSGLAFGVAADVVSAFAAMRGPVNLTPNAASKTRAGATSAVRAIIFHGAEDTKVHPSNGGMIFSDARSGLAGRTQLIEEDAEQGGRKFRRTVMVDAKGHACVEHWEIEGLGHAWSGGDPKGSYADRHGPDASREMLRFFLKPTETACRARAST</sequence>
<gene>
    <name evidence="4" type="ORF">B1812_02060</name>
</gene>
<keyword evidence="5" id="KW-1185">Reference proteome</keyword>
<name>A0A1W6MR93_9HYPH</name>